<dbReference type="InterPro" id="IPR051829">
    <property type="entry name" value="Multiheme_Cytochr_ET"/>
</dbReference>
<dbReference type="InterPro" id="IPR016024">
    <property type="entry name" value="ARM-type_fold"/>
</dbReference>
<dbReference type="SUPFAM" id="SSF48452">
    <property type="entry name" value="TPR-like"/>
    <property type="match status" value="1"/>
</dbReference>
<feature type="domain" description="Cytochrome c" evidence="7">
    <location>
        <begin position="103"/>
        <end position="204"/>
    </location>
</feature>
<reference evidence="8 9" key="1">
    <citation type="journal article" date="2018" name="Arch. Microbiol.">
        <title>New insights into the metabolic potential of the phototrophic purple bacterium Rhodopila globiformis DSM 161(T) from its draft genome sequence and evidence for a vanadium-dependent nitrogenase.</title>
        <authorList>
            <person name="Imhoff J.F."/>
            <person name="Rahn T."/>
            <person name="Kunzel S."/>
            <person name="Neulinger S.C."/>
        </authorList>
    </citation>
    <scope>NUCLEOTIDE SEQUENCE [LARGE SCALE GENOMIC DNA]</scope>
    <source>
        <strain evidence="8 9">DSM 161</strain>
    </source>
</reference>
<evidence type="ECO:0000256" key="1">
    <source>
        <dbReference type="ARBA" id="ARBA00022723"/>
    </source>
</evidence>
<accession>A0A2S6N891</accession>
<comment type="caution">
    <text evidence="8">The sequence shown here is derived from an EMBL/GenBank/DDBJ whole genome shotgun (WGS) entry which is preliminary data.</text>
</comment>
<dbReference type="Gene3D" id="1.10.1130.10">
    <property type="entry name" value="Flavocytochrome C3, Chain A"/>
    <property type="match status" value="2"/>
</dbReference>
<evidence type="ECO:0000256" key="2">
    <source>
        <dbReference type="ARBA" id="ARBA00022729"/>
    </source>
</evidence>
<dbReference type="PANTHER" id="PTHR35038:SF8">
    <property type="entry name" value="C-TYPE POLYHEME CYTOCHROME OMCC"/>
    <property type="match status" value="1"/>
</dbReference>
<proteinExistence type="predicted"/>
<evidence type="ECO:0000256" key="4">
    <source>
        <dbReference type="PROSITE-ProRule" id="PRU00339"/>
    </source>
</evidence>
<dbReference type="PROSITE" id="PS51007">
    <property type="entry name" value="CYTC"/>
    <property type="match status" value="1"/>
</dbReference>
<feature type="repeat" description="TPR" evidence="4">
    <location>
        <begin position="659"/>
        <end position="692"/>
    </location>
</feature>
<evidence type="ECO:0000256" key="3">
    <source>
        <dbReference type="ARBA" id="ARBA00023004"/>
    </source>
</evidence>
<dbReference type="AlphaFoldDB" id="A0A2S6N891"/>
<dbReference type="InterPro" id="IPR011990">
    <property type="entry name" value="TPR-like_helical_dom_sf"/>
</dbReference>
<dbReference type="InterPro" id="IPR056413">
    <property type="entry name" value="TPR_CcmH_CycH"/>
</dbReference>
<evidence type="ECO:0000313" key="8">
    <source>
        <dbReference type="EMBL" id="PPQ30817.1"/>
    </source>
</evidence>
<dbReference type="EMBL" id="NHRY01000204">
    <property type="protein sequence ID" value="PPQ30817.1"/>
    <property type="molecule type" value="Genomic_DNA"/>
</dbReference>
<dbReference type="GO" id="GO:0046872">
    <property type="term" value="F:metal ion binding"/>
    <property type="evidence" value="ECO:0007669"/>
    <property type="project" value="UniProtKB-KW"/>
</dbReference>
<dbReference type="InterPro" id="IPR023155">
    <property type="entry name" value="Cyt_c-552/4"/>
</dbReference>
<dbReference type="PANTHER" id="PTHR35038">
    <property type="entry name" value="DISSIMILATORY SULFITE REDUCTASE SIRA"/>
    <property type="match status" value="1"/>
</dbReference>
<protein>
    <recommendedName>
        <fullName evidence="7">Cytochrome c domain-containing protein</fullName>
    </recommendedName>
</protein>
<keyword evidence="4" id="KW-0802">TPR repeat</keyword>
<feature type="region of interest" description="Disordered" evidence="6">
    <location>
        <begin position="1"/>
        <end position="55"/>
    </location>
</feature>
<dbReference type="Gene3D" id="1.25.40.10">
    <property type="entry name" value="Tetratricopeptide repeat domain"/>
    <property type="match status" value="1"/>
</dbReference>
<gene>
    <name evidence="8" type="ORF">CCS01_18600</name>
</gene>
<dbReference type="InterPro" id="IPR010177">
    <property type="entry name" value="Paired_CXXCH_1"/>
</dbReference>
<dbReference type="Pfam" id="PF09699">
    <property type="entry name" value="Paired_CXXCH_1"/>
    <property type="match status" value="1"/>
</dbReference>
<evidence type="ECO:0000256" key="6">
    <source>
        <dbReference type="SAM" id="MobiDB-lite"/>
    </source>
</evidence>
<dbReference type="SMART" id="SM00028">
    <property type="entry name" value="TPR"/>
    <property type="match status" value="4"/>
</dbReference>
<dbReference type="Pfam" id="PF23914">
    <property type="entry name" value="TPR_CcmH_CycH"/>
    <property type="match status" value="1"/>
</dbReference>
<dbReference type="InterPro" id="IPR019734">
    <property type="entry name" value="TPR_rpt"/>
</dbReference>
<dbReference type="Proteomes" id="UP000239724">
    <property type="component" value="Unassembled WGS sequence"/>
</dbReference>
<dbReference type="PROSITE" id="PS50005">
    <property type="entry name" value="TPR"/>
    <property type="match status" value="2"/>
</dbReference>
<dbReference type="GO" id="GO:0016491">
    <property type="term" value="F:oxidoreductase activity"/>
    <property type="evidence" value="ECO:0007669"/>
    <property type="project" value="TreeGrafter"/>
</dbReference>
<dbReference type="GO" id="GO:0020037">
    <property type="term" value="F:heme binding"/>
    <property type="evidence" value="ECO:0007669"/>
    <property type="project" value="InterPro"/>
</dbReference>
<keyword evidence="9" id="KW-1185">Reference proteome</keyword>
<evidence type="ECO:0000259" key="7">
    <source>
        <dbReference type="PROSITE" id="PS51007"/>
    </source>
</evidence>
<dbReference type="GO" id="GO:0009055">
    <property type="term" value="F:electron transfer activity"/>
    <property type="evidence" value="ECO:0007669"/>
    <property type="project" value="InterPro"/>
</dbReference>
<organism evidence="8 9">
    <name type="scientific">Rhodopila globiformis</name>
    <name type="common">Rhodopseudomonas globiformis</name>
    <dbReference type="NCBI Taxonomy" id="1071"/>
    <lineage>
        <taxon>Bacteria</taxon>
        <taxon>Pseudomonadati</taxon>
        <taxon>Pseudomonadota</taxon>
        <taxon>Alphaproteobacteria</taxon>
        <taxon>Acetobacterales</taxon>
        <taxon>Acetobacteraceae</taxon>
        <taxon>Rhodopila</taxon>
    </lineage>
</organism>
<evidence type="ECO:0000313" key="9">
    <source>
        <dbReference type="Proteomes" id="UP000239724"/>
    </source>
</evidence>
<evidence type="ECO:0000256" key="5">
    <source>
        <dbReference type="PROSITE-ProRule" id="PRU00433"/>
    </source>
</evidence>
<dbReference type="InterPro" id="IPR036280">
    <property type="entry name" value="Multihaem_cyt_sf"/>
</dbReference>
<dbReference type="Pfam" id="PF13435">
    <property type="entry name" value="Cytochrome_C554"/>
    <property type="match status" value="2"/>
</dbReference>
<dbReference type="InterPro" id="IPR009056">
    <property type="entry name" value="Cyt_c-like_dom"/>
</dbReference>
<feature type="compositionally biased region" description="Low complexity" evidence="6">
    <location>
        <begin position="42"/>
        <end position="52"/>
    </location>
</feature>
<keyword evidence="3 5" id="KW-0408">Iron</keyword>
<feature type="repeat" description="TPR" evidence="4">
    <location>
        <begin position="727"/>
        <end position="760"/>
    </location>
</feature>
<dbReference type="SUPFAM" id="SSF48695">
    <property type="entry name" value="Multiheme cytochromes"/>
    <property type="match status" value="1"/>
</dbReference>
<keyword evidence="5" id="KW-0349">Heme</keyword>
<keyword evidence="2" id="KW-0732">Signal</keyword>
<dbReference type="SUPFAM" id="SSF48371">
    <property type="entry name" value="ARM repeat"/>
    <property type="match status" value="1"/>
</dbReference>
<keyword evidence="1 5" id="KW-0479">Metal-binding</keyword>
<name>A0A2S6N891_RHOGL</name>
<sequence>MDAHSMSAAFRQSATSGAFPPRLRRGRLQPAMSAARDRSSVPRLADASSLSRARNRRRCPPVRLVMRPSVAAGKLEARGNGMTRVRWIAAFTVIISGLLCWAPAQAQGSDGFVGARACVSCHAAQAEQWKTSHHARAMLDATPPNVLGDFSAAPFVKDGMATTFSRAGERFSVRTEGPDGQPHDYDLAYTFGIDPLQQYLIRLPGGRLQAFGLAWDTRPKGQGGQRWLDLYPGQTLHAADRLHWTGRDQTWNYQCAACHSTNLRKGFDLATNTYATTYTDMDVACEACHGPGARHVAWARAYRTPDTSPGDHMGLANWLRPTDSGHWEMNLQTGIARRTAPLASIELDTCALCHARRKPLVPAPVAGAPLLDNAQPALLEPGLYFADGQIDGEVFEYGSFVQSAMHRAGVTCSDCHEPHGLTLRAAGNAVCAQCHMPARFDTASHHHHDPNGAGGRCIACHMPTRTYMIVHDRHDHGLRVPRPDVAAAVGAPDACTRCHAERTAAWAAQAIAGWYPAGRQTRPHFATALQAGRTGAADAGRLLDALIRDTREPPMARATALALSHDQAEPIAPATLRQAAMDDSALVRAAAPRALPAMPSPAMVQAIAPLLDDRIQGVRVETARALVGLDAQLAPRQRASLASATQELLATELTDADRPETHLNVGLLRVREGQATAAEDAYRTALRLDPRFVPALVNWADLDRMRGQDAAAEDKLRQAVTIEPGNADAWHALGLALVRRRAMPEAMAALRRAHELAPDNARYAYVYAVGLNGAGDPAQALAVLEQALRRHPGDRELLTAAIAIARDSGDMPAALRYARALAALDPQDAAPRQVIEQWENGRGP</sequence>